<evidence type="ECO:0000313" key="4">
    <source>
        <dbReference type="Proteomes" id="UP000243797"/>
    </source>
</evidence>
<dbReference type="Proteomes" id="UP000243797">
    <property type="component" value="Unassembled WGS sequence"/>
</dbReference>
<evidence type="ECO:0000313" key="3">
    <source>
        <dbReference type="EMBL" id="PNS16461.1"/>
    </source>
</evidence>
<keyword evidence="2" id="KW-0732">Signal</keyword>
<gene>
    <name evidence="3" type="ORF">CAC42_195</name>
</gene>
<protein>
    <submittedName>
        <fullName evidence="3">Uncharacterized protein</fullName>
    </submittedName>
</protein>
<dbReference type="STRING" id="2082308.A0A2K1QN78"/>
<feature type="compositionally biased region" description="Low complexity" evidence="1">
    <location>
        <begin position="201"/>
        <end position="210"/>
    </location>
</feature>
<dbReference type="EMBL" id="NKHZ01000057">
    <property type="protein sequence ID" value="PNS16461.1"/>
    <property type="molecule type" value="Genomic_DNA"/>
</dbReference>
<feature type="chain" id="PRO_5014383369" evidence="2">
    <location>
        <begin position="18"/>
        <end position="305"/>
    </location>
</feature>
<feature type="compositionally biased region" description="Low complexity" evidence="1">
    <location>
        <begin position="220"/>
        <end position="238"/>
    </location>
</feature>
<comment type="caution">
    <text evidence="3">The sequence shown here is derived from an EMBL/GenBank/DDBJ whole genome shotgun (WGS) entry which is preliminary data.</text>
</comment>
<dbReference type="InParanoid" id="A0A2K1QN78"/>
<reference evidence="3 4" key="1">
    <citation type="submission" date="2017-06" db="EMBL/GenBank/DDBJ databases">
        <title>Draft genome sequence of a variant of Elsinoe murrayae.</title>
        <authorList>
            <person name="Cheng Q."/>
        </authorList>
    </citation>
    <scope>NUCLEOTIDE SEQUENCE [LARGE SCALE GENOMIC DNA]</scope>
    <source>
        <strain evidence="3 4">CQ-2017a</strain>
    </source>
</reference>
<feature type="compositionally biased region" description="Basic residues" evidence="1">
    <location>
        <begin position="291"/>
        <end position="305"/>
    </location>
</feature>
<organism evidence="3 4">
    <name type="scientific">Sphaceloma murrayae</name>
    <dbReference type="NCBI Taxonomy" id="2082308"/>
    <lineage>
        <taxon>Eukaryota</taxon>
        <taxon>Fungi</taxon>
        <taxon>Dikarya</taxon>
        <taxon>Ascomycota</taxon>
        <taxon>Pezizomycotina</taxon>
        <taxon>Dothideomycetes</taxon>
        <taxon>Dothideomycetidae</taxon>
        <taxon>Myriangiales</taxon>
        <taxon>Elsinoaceae</taxon>
        <taxon>Sphaceloma</taxon>
    </lineage>
</organism>
<feature type="compositionally biased region" description="Low complexity" evidence="1">
    <location>
        <begin position="144"/>
        <end position="160"/>
    </location>
</feature>
<feature type="compositionally biased region" description="Low complexity" evidence="1">
    <location>
        <begin position="107"/>
        <end position="116"/>
    </location>
</feature>
<keyword evidence="4" id="KW-1185">Reference proteome</keyword>
<feature type="region of interest" description="Disordered" evidence="1">
    <location>
        <begin position="55"/>
        <end position="305"/>
    </location>
</feature>
<sequence length="305" mass="31393">MKFLTFATLSLATLAFAVPDAQDEEFAPAPTGFPSFGAGSEAPDLDKLRSLLDSFRSRGGATGGAPFPRPTARPTRSRPGRPAPTGGLFPGLGERSLELAEGEAEDFFGAAFPTGRPGRGRRPRPSRGGGGVAPTGLFPGFPRPTGEGSEPEAGAAAATGRPRRPRPGRPTRRPRPTGVSDATDLDKRAFDEADESEERVPGAARPTGRPGRPGRPGRGPRPTGVFPGFPGFPRPTGGMPSFPLPTGGFFDGEGEESVGGAAFDGAAAPTGRPGHHGRRPRPTGTGSGRPRAGRPGRKPRPTGTS</sequence>
<feature type="signal peptide" evidence="2">
    <location>
        <begin position="1"/>
        <end position="17"/>
    </location>
</feature>
<evidence type="ECO:0000256" key="1">
    <source>
        <dbReference type="SAM" id="MobiDB-lite"/>
    </source>
</evidence>
<dbReference type="AlphaFoldDB" id="A0A2K1QN78"/>
<accession>A0A2K1QN78</accession>
<proteinExistence type="predicted"/>
<feature type="compositionally biased region" description="Basic residues" evidence="1">
    <location>
        <begin position="161"/>
        <end position="175"/>
    </location>
</feature>
<name>A0A2K1QN78_9PEZI</name>
<evidence type="ECO:0000256" key="2">
    <source>
        <dbReference type="SAM" id="SignalP"/>
    </source>
</evidence>
<feature type="compositionally biased region" description="Low complexity" evidence="1">
    <location>
        <begin position="64"/>
        <end position="74"/>
    </location>
</feature>